<feature type="non-terminal residue" evidence="6">
    <location>
        <position position="1"/>
    </location>
</feature>
<proteinExistence type="inferred from homology"/>
<evidence type="ECO:0000313" key="7">
    <source>
        <dbReference type="Proteomes" id="UP001523392"/>
    </source>
</evidence>
<organism evidence="6 7">
    <name type="scientific">Siccirubricoccus soli</name>
    <dbReference type="NCBI Taxonomy" id="2899147"/>
    <lineage>
        <taxon>Bacteria</taxon>
        <taxon>Pseudomonadati</taxon>
        <taxon>Pseudomonadota</taxon>
        <taxon>Alphaproteobacteria</taxon>
        <taxon>Acetobacterales</taxon>
        <taxon>Roseomonadaceae</taxon>
        <taxon>Siccirubricoccus</taxon>
    </lineage>
</organism>
<comment type="similarity">
    <text evidence="2">Belongs to the GMC oxidoreductase family.</text>
</comment>
<protein>
    <submittedName>
        <fullName evidence="6">GMC family oxidoreductase N-terminal domain-containing protein</fullName>
    </submittedName>
</protein>
<sequence length="122" mass="13286">AMSRRNLEVRTEARASAILFEGRRAIGVQYLHAPGAPPRRVMARREVIVSAGTVNTARLLQVSGIGPADLLDRLGVPVVKALPGVGANFRDHYTTRVVMRIRPGVPTLNELSRGVRLGREVL</sequence>
<keyword evidence="7" id="KW-1185">Reference proteome</keyword>
<dbReference type="InterPro" id="IPR000172">
    <property type="entry name" value="GMC_OxRdtase_N"/>
</dbReference>
<gene>
    <name evidence="6" type="ORF">JYK14_02420</name>
</gene>
<keyword evidence="3" id="KW-0285">Flavoprotein</keyword>
<accession>A0ABT1CZD0</accession>
<dbReference type="InterPro" id="IPR012132">
    <property type="entry name" value="GMC_OxRdtase"/>
</dbReference>
<evidence type="ECO:0000256" key="3">
    <source>
        <dbReference type="ARBA" id="ARBA00022630"/>
    </source>
</evidence>
<comment type="caution">
    <text evidence="6">The sequence shown here is derived from an EMBL/GenBank/DDBJ whole genome shotgun (WGS) entry which is preliminary data.</text>
</comment>
<dbReference type="InterPro" id="IPR036188">
    <property type="entry name" value="FAD/NAD-bd_sf"/>
</dbReference>
<dbReference type="PANTHER" id="PTHR11552">
    <property type="entry name" value="GLUCOSE-METHANOL-CHOLINE GMC OXIDOREDUCTASE"/>
    <property type="match status" value="1"/>
</dbReference>
<keyword evidence="4" id="KW-0274">FAD</keyword>
<dbReference type="RefSeq" id="WP_252951644.1">
    <property type="nucleotide sequence ID" value="NZ_JAFIRR010000011.1"/>
</dbReference>
<evidence type="ECO:0000256" key="1">
    <source>
        <dbReference type="ARBA" id="ARBA00001974"/>
    </source>
</evidence>
<evidence type="ECO:0000313" key="6">
    <source>
        <dbReference type="EMBL" id="MCO6415033.1"/>
    </source>
</evidence>
<dbReference type="Proteomes" id="UP001523392">
    <property type="component" value="Unassembled WGS sequence"/>
</dbReference>
<name>A0ABT1CZD0_9PROT</name>
<dbReference type="SUPFAM" id="SSF51905">
    <property type="entry name" value="FAD/NAD(P)-binding domain"/>
    <property type="match status" value="1"/>
</dbReference>
<feature type="non-terminal residue" evidence="6">
    <location>
        <position position="122"/>
    </location>
</feature>
<feature type="domain" description="Glucose-methanol-choline oxidoreductase N-terminal" evidence="5">
    <location>
        <begin position="2"/>
        <end position="93"/>
    </location>
</feature>
<evidence type="ECO:0000259" key="5">
    <source>
        <dbReference type="Pfam" id="PF00732"/>
    </source>
</evidence>
<dbReference type="EMBL" id="JAFIRR010000011">
    <property type="protein sequence ID" value="MCO6415033.1"/>
    <property type="molecule type" value="Genomic_DNA"/>
</dbReference>
<comment type="cofactor">
    <cofactor evidence="1">
        <name>FAD</name>
        <dbReference type="ChEBI" id="CHEBI:57692"/>
    </cofactor>
</comment>
<reference evidence="6 7" key="1">
    <citation type="submission" date="2021-12" db="EMBL/GenBank/DDBJ databases">
        <title>Siccirubricoccus leaddurans sp. nov., a high concentration Zn2+ tolerance bacterium.</title>
        <authorList>
            <person name="Cao Y."/>
        </authorList>
    </citation>
    <scope>NUCLEOTIDE SEQUENCE [LARGE SCALE GENOMIC DNA]</scope>
    <source>
        <strain evidence="6 7">KC 17139</strain>
    </source>
</reference>
<dbReference type="Gene3D" id="3.50.50.60">
    <property type="entry name" value="FAD/NAD(P)-binding domain"/>
    <property type="match status" value="1"/>
</dbReference>
<evidence type="ECO:0000256" key="2">
    <source>
        <dbReference type="ARBA" id="ARBA00010790"/>
    </source>
</evidence>
<dbReference type="PANTHER" id="PTHR11552:SF147">
    <property type="entry name" value="CHOLINE DEHYDROGENASE, MITOCHONDRIAL"/>
    <property type="match status" value="1"/>
</dbReference>
<evidence type="ECO:0000256" key="4">
    <source>
        <dbReference type="ARBA" id="ARBA00022827"/>
    </source>
</evidence>
<dbReference type="Pfam" id="PF00732">
    <property type="entry name" value="GMC_oxred_N"/>
    <property type="match status" value="1"/>
</dbReference>